<name>A0ABM1A5H6_APLCA</name>
<dbReference type="SUPFAM" id="SSF53474">
    <property type="entry name" value="alpha/beta-Hydrolases"/>
    <property type="match status" value="1"/>
</dbReference>
<dbReference type="InterPro" id="IPR029058">
    <property type="entry name" value="AB_hydrolase_fold"/>
</dbReference>
<dbReference type="InterPro" id="IPR001031">
    <property type="entry name" value="Thioesterase"/>
</dbReference>
<feature type="region of interest" description="Disordered" evidence="3">
    <location>
        <begin position="149"/>
        <end position="181"/>
    </location>
</feature>
<evidence type="ECO:0000313" key="7">
    <source>
        <dbReference type="RefSeq" id="XP_012941215.1"/>
    </source>
</evidence>
<feature type="transmembrane region" description="Helical" evidence="4">
    <location>
        <begin position="86"/>
        <end position="105"/>
    </location>
</feature>
<dbReference type="PANTHER" id="PTHR11487:SF0">
    <property type="entry name" value="S-ACYL FATTY ACID SYNTHASE THIOESTERASE, MEDIUM CHAIN"/>
    <property type="match status" value="1"/>
</dbReference>
<organism evidence="6 7">
    <name type="scientific">Aplysia californica</name>
    <name type="common">California sea hare</name>
    <dbReference type="NCBI Taxonomy" id="6500"/>
    <lineage>
        <taxon>Eukaryota</taxon>
        <taxon>Metazoa</taxon>
        <taxon>Spiralia</taxon>
        <taxon>Lophotrochozoa</taxon>
        <taxon>Mollusca</taxon>
        <taxon>Gastropoda</taxon>
        <taxon>Heterobranchia</taxon>
        <taxon>Euthyneura</taxon>
        <taxon>Tectipleura</taxon>
        <taxon>Aplysiida</taxon>
        <taxon>Aplysioidea</taxon>
        <taxon>Aplysiidae</taxon>
        <taxon>Aplysia</taxon>
    </lineage>
</organism>
<sequence>MSNKNVMICKFRRPYASMRMFCFPWAGGGTLPYVGWGADITDEVEVYALCLPGREERQEEPCRHSMQETLDEITDTIHTQYWDKPFVFYGHSFGAYLAFFAAMRLNRLYNRGPDHMFLSGAVAPNVRIKAAVTVPCLVFIMFVACSSKSSSNWSSSSNSTSSNSIAIKGKSNSSSANPDNY</sequence>
<evidence type="ECO:0000259" key="5">
    <source>
        <dbReference type="Pfam" id="PF00975"/>
    </source>
</evidence>
<protein>
    <recommendedName>
        <fullName evidence="2">oleoyl-[acyl-carrier-protein] hydrolase</fullName>
        <ecNumber evidence="2">3.1.2.14</ecNumber>
    </recommendedName>
</protein>
<feature type="domain" description="Thioesterase" evidence="5">
    <location>
        <begin position="20"/>
        <end position="126"/>
    </location>
</feature>
<dbReference type="RefSeq" id="XP_012941215.1">
    <property type="nucleotide sequence ID" value="XM_013085761.2"/>
</dbReference>
<dbReference type="Gene3D" id="3.40.50.1820">
    <property type="entry name" value="alpha/beta hydrolase"/>
    <property type="match status" value="1"/>
</dbReference>
<dbReference type="Pfam" id="PF00975">
    <property type="entry name" value="Thioesterase"/>
    <property type="match status" value="1"/>
</dbReference>
<keyword evidence="4" id="KW-1133">Transmembrane helix</keyword>
<dbReference type="GeneID" id="106012537"/>
<keyword evidence="4" id="KW-0812">Transmembrane</keyword>
<dbReference type="Proteomes" id="UP000694888">
    <property type="component" value="Unplaced"/>
</dbReference>
<gene>
    <name evidence="7" type="primary">LOC106012537</name>
</gene>
<dbReference type="InterPro" id="IPR012223">
    <property type="entry name" value="TEII"/>
</dbReference>
<evidence type="ECO:0000256" key="1">
    <source>
        <dbReference type="ARBA" id="ARBA00007169"/>
    </source>
</evidence>
<proteinExistence type="inferred from homology"/>
<dbReference type="EC" id="3.1.2.14" evidence="2"/>
<keyword evidence="6" id="KW-1185">Reference proteome</keyword>
<feature type="compositionally biased region" description="Polar residues" evidence="3">
    <location>
        <begin position="170"/>
        <end position="181"/>
    </location>
</feature>
<accession>A0ABM1A5H6</accession>
<comment type="similarity">
    <text evidence="1">Belongs to the thioesterase family.</text>
</comment>
<reference evidence="7" key="1">
    <citation type="submission" date="2025-08" db="UniProtKB">
        <authorList>
            <consortium name="RefSeq"/>
        </authorList>
    </citation>
    <scope>IDENTIFICATION</scope>
</reference>
<keyword evidence="4" id="KW-0472">Membrane</keyword>
<evidence type="ECO:0000256" key="2">
    <source>
        <dbReference type="ARBA" id="ARBA00012480"/>
    </source>
</evidence>
<evidence type="ECO:0000256" key="4">
    <source>
        <dbReference type="SAM" id="Phobius"/>
    </source>
</evidence>
<dbReference type="PANTHER" id="PTHR11487">
    <property type="entry name" value="THIOESTERASE"/>
    <property type="match status" value="1"/>
</dbReference>
<feature type="compositionally biased region" description="Low complexity" evidence="3">
    <location>
        <begin position="149"/>
        <end position="164"/>
    </location>
</feature>
<evidence type="ECO:0000256" key="3">
    <source>
        <dbReference type="SAM" id="MobiDB-lite"/>
    </source>
</evidence>
<evidence type="ECO:0000313" key="6">
    <source>
        <dbReference type="Proteomes" id="UP000694888"/>
    </source>
</evidence>